<gene>
    <name evidence="2" type="ORF">G2W53_041113</name>
</gene>
<reference evidence="2" key="1">
    <citation type="submission" date="2020-09" db="EMBL/GenBank/DDBJ databases">
        <title>Genome-Enabled Discovery of Anthraquinone Biosynthesis in Senna tora.</title>
        <authorList>
            <person name="Kang S.-H."/>
            <person name="Pandey R.P."/>
            <person name="Lee C.-M."/>
            <person name="Sim J.-S."/>
            <person name="Jeong J.-T."/>
            <person name="Choi B.-S."/>
            <person name="Jung M."/>
            <person name="Ginzburg D."/>
            <person name="Zhao K."/>
            <person name="Won S.Y."/>
            <person name="Oh T.-J."/>
            <person name="Yu Y."/>
            <person name="Kim N.-H."/>
            <person name="Lee O.R."/>
            <person name="Lee T.-H."/>
            <person name="Bashyal P."/>
            <person name="Kim T.-S."/>
            <person name="Lee W.-H."/>
            <person name="Kawkins C."/>
            <person name="Kim C.-K."/>
            <person name="Kim J.S."/>
            <person name="Ahn B.O."/>
            <person name="Rhee S.Y."/>
            <person name="Sohng J.K."/>
        </authorList>
    </citation>
    <scope>NUCLEOTIDE SEQUENCE</scope>
    <source>
        <tissue evidence="2">Leaf</tissue>
    </source>
</reference>
<feature type="region of interest" description="Disordered" evidence="1">
    <location>
        <begin position="1"/>
        <end position="48"/>
    </location>
</feature>
<feature type="compositionally biased region" description="Basic and acidic residues" evidence="1">
    <location>
        <begin position="1"/>
        <end position="13"/>
    </location>
</feature>
<keyword evidence="3" id="KW-1185">Reference proteome</keyword>
<protein>
    <submittedName>
        <fullName evidence="2">Uncharacterized protein</fullName>
    </submittedName>
</protein>
<dbReference type="Proteomes" id="UP000634136">
    <property type="component" value="Unassembled WGS sequence"/>
</dbReference>
<dbReference type="AlphaFoldDB" id="A0A834SEU8"/>
<evidence type="ECO:0000313" key="3">
    <source>
        <dbReference type="Proteomes" id="UP000634136"/>
    </source>
</evidence>
<proteinExistence type="predicted"/>
<sequence>MDNATRELDRDHGLSMLRPATSKKFPKPVWNKRRSQPPQNNCQEERKM</sequence>
<evidence type="ECO:0000313" key="2">
    <source>
        <dbReference type="EMBL" id="KAF7802002.1"/>
    </source>
</evidence>
<evidence type="ECO:0000256" key="1">
    <source>
        <dbReference type="SAM" id="MobiDB-lite"/>
    </source>
</evidence>
<dbReference type="EMBL" id="JAAIUW010000013">
    <property type="protein sequence ID" value="KAF7802002.1"/>
    <property type="molecule type" value="Genomic_DNA"/>
</dbReference>
<organism evidence="2 3">
    <name type="scientific">Senna tora</name>
    <dbReference type="NCBI Taxonomy" id="362788"/>
    <lineage>
        <taxon>Eukaryota</taxon>
        <taxon>Viridiplantae</taxon>
        <taxon>Streptophyta</taxon>
        <taxon>Embryophyta</taxon>
        <taxon>Tracheophyta</taxon>
        <taxon>Spermatophyta</taxon>
        <taxon>Magnoliopsida</taxon>
        <taxon>eudicotyledons</taxon>
        <taxon>Gunneridae</taxon>
        <taxon>Pentapetalae</taxon>
        <taxon>rosids</taxon>
        <taxon>fabids</taxon>
        <taxon>Fabales</taxon>
        <taxon>Fabaceae</taxon>
        <taxon>Caesalpinioideae</taxon>
        <taxon>Cassia clade</taxon>
        <taxon>Senna</taxon>
    </lineage>
</organism>
<name>A0A834SEU8_9FABA</name>
<accession>A0A834SEU8</accession>
<comment type="caution">
    <text evidence="2">The sequence shown here is derived from an EMBL/GenBank/DDBJ whole genome shotgun (WGS) entry which is preliminary data.</text>
</comment>
<feature type="compositionally biased region" description="Basic residues" evidence="1">
    <location>
        <begin position="24"/>
        <end position="35"/>
    </location>
</feature>